<evidence type="ECO:0000256" key="8">
    <source>
        <dbReference type="SAM" id="MobiDB-lite"/>
    </source>
</evidence>
<dbReference type="PANTHER" id="PTHR24392:SF56">
    <property type="entry name" value="ZINC FINGER PROTEIN 510"/>
    <property type="match status" value="1"/>
</dbReference>
<dbReference type="SMART" id="SM00355">
    <property type="entry name" value="ZnF_C2H2"/>
    <property type="match status" value="7"/>
</dbReference>
<dbReference type="OMA" id="QANFTPR"/>
<dbReference type="PROSITE" id="PS00028">
    <property type="entry name" value="ZINC_FINGER_C2H2_1"/>
    <property type="match status" value="1"/>
</dbReference>
<keyword evidence="7" id="KW-0539">Nucleus</keyword>
<dbReference type="EnsemblMetazoa" id="RPRC000844-RA">
    <property type="protein sequence ID" value="RPRC000844-PA"/>
    <property type="gene ID" value="RPRC000844"/>
</dbReference>
<dbReference type="Proteomes" id="UP000015103">
    <property type="component" value="Unassembled WGS sequence"/>
</dbReference>
<evidence type="ECO:0000256" key="2">
    <source>
        <dbReference type="ARBA" id="ARBA00022723"/>
    </source>
</evidence>
<evidence type="ECO:0000256" key="3">
    <source>
        <dbReference type="ARBA" id="ARBA00022737"/>
    </source>
</evidence>
<feature type="compositionally biased region" description="Low complexity" evidence="8">
    <location>
        <begin position="406"/>
        <end position="417"/>
    </location>
</feature>
<organism evidence="10 11">
    <name type="scientific">Rhodnius prolixus</name>
    <name type="common">Triatomid bug</name>
    <dbReference type="NCBI Taxonomy" id="13249"/>
    <lineage>
        <taxon>Eukaryota</taxon>
        <taxon>Metazoa</taxon>
        <taxon>Ecdysozoa</taxon>
        <taxon>Arthropoda</taxon>
        <taxon>Hexapoda</taxon>
        <taxon>Insecta</taxon>
        <taxon>Pterygota</taxon>
        <taxon>Neoptera</taxon>
        <taxon>Paraneoptera</taxon>
        <taxon>Hemiptera</taxon>
        <taxon>Heteroptera</taxon>
        <taxon>Panheteroptera</taxon>
        <taxon>Cimicomorpha</taxon>
        <taxon>Reduviidae</taxon>
        <taxon>Triatominae</taxon>
        <taxon>Rhodnius</taxon>
    </lineage>
</organism>
<keyword evidence="11" id="KW-1185">Reference proteome</keyword>
<dbReference type="Gene3D" id="3.30.160.60">
    <property type="entry name" value="Classic Zinc Finger"/>
    <property type="match status" value="2"/>
</dbReference>
<dbReference type="HOGENOM" id="CLU_022569_0_0_1"/>
<dbReference type="EMBL" id="ACPB03025598">
    <property type="status" value="NOT_ANNOTATED_CDS"/>
    <property type="molecule type" value="Genomic_DNA"/>
</dbReference>
<evidence type="ECO:0000256" key="1">
    <source>
        <dbReference type="ARBA" id="ARBA00004123"/>
    </source>
</evidence>
<dbReference type="PANTHER" id="PTHR24392">
    <property type="entry name" value="ZINC FINGER PROTEIN"/>
    <property type="match status" value="1"/>
</dbReference>
<sequence length="517" mass="58736">MDPLKYDFVCFYLYFKTGLIPAGKIATTRTTVAVHVLTGHSDSSDMSADVIDSYEDMFKEITSRNVDISFETLGFVIYLRKLYGGSNESQQTATQVLVQHQQQGGMAEFEADGSIVREASEGTSLADTWIASDEALSWTQSNIASFNPAQNLFRCNECECVGFLSRIAEHWLGTHANLRVFQCPRCPYASAWARCVRMHLARQHELTTTDTVSNAWCKESPALDEVTRYLERLKAKVEAEPPAQSVQVQQDQQPSIQTTTTTVSTNTTTKTQKATQAALSATQETTTNTAVGTKRYNCNYCGYATDRRDLFTRHENIHRDDKPFHCYVCLKQFNRADHVKKHFVRMHRETEYDISRIKKERDSRYLTVPAPPAQPQQTTVNQLTQTTVQTNTTKTQISVPGCEGRTTTGTKSTSNGSKARRTGERRYSCCYCSWTGLDNWCLKRHLNTHLKPYVCSLCDYKAARAERLATHVFKVHNKRTCAKCSFLADDQAQLNSHTLQQHQKSKPRKYWFYSKIT</sequence>
<feature type="region of interest" description="Disordered" evidence="8">
    <location>
        <begin position="240"/>
        <end position="269"/>
    </location>
</feature>
<dbReference type="AlphaFoldDB" id="T1H9Z0"/>
<comment type="subcellular location">
    <subcellularLocation>
        <location evidence="1">Nucleus</location>
    </subcellularLocation>
</comment>
<dbReference type="VEuPathDB" id="VectorBase:RPRC000844"/>
<name>T1H9Z0_RHOPR</name>
<feature type="domain" description="C2H2-type" evidence="9">
    <location>
        <begin position="324"/>
        <end position="352"/>
    </location>
</feature>
<evidence type="ECO:0000256" key="7">
    <source>
        <dbReference type="ARBA" id="ARBA00023242"/>
    </source>
</evidence>
<evidence type="ECO:0000256" key="6">
    <source>
        <dbReference type="ARBA" id="ARBA00023125"/>
    </source>
</evidence>
<dbReference type="PROSITE" id="PS50157">
    <property type="entry name" value="ZINC_FINGER_C2H2_2"/>
    <property type="match status" value="2"/>
</dbReference>
<proteinExistence type="predicted"/>
<dbReference type="InterPro" id="IPR036236">
    <property type="entry name" value="Znf_C2H2_sf"/>
</dbReference>
<dbReference type="SUPFAM" id="SSF57667">
    <property type="entry name" value="beta-beta-alpha zinc fingers"/>
    <property type="match status" value="3"/>
</dbReference>
<dbReference type="InParanoid" id="T1H9Z0"/>
<keyword evidence="5" id="KW-0862">Zinc</keyword>
<evidence type="ECO:0000313" key="11">
    <source>
        <dbReference type="Proteomes" id="UP000015103"/>
    </source>
</evidence>
<evidence type="ECO:0000259" key="9">
    <source>
        <dbReference type="PROSITE" id="PS50157"/>
    </source>
</evidence>
<protein>
    <recommendedName>
        <fullName evidence="9">C2H2-type domain-containing protein</fullName>
    </recommendedName>
</protein>
<keyword evidence="2" id="KW-0479">Metal-binding</keyword>
<feature type="region of interest" description="Disordered" evidence="8">
    <location>
        <begin position="395"/>
        <end position="419"/>
    </location>
</feature>
<evidence type="ECO:0000256" key="5">
    <source>
        <dbReference type="ARBA" id="ARBA00022833"/>
    </source>
</evidence>
<accession>T1H9Z0</accession>
<dbReference type="GO" id="GO:0005634">
    <property type="term" value="C:nucleus"/>
    <property type="evidence" value="ECO:0007669"/>
    <property type="project" value="UniProtKB-SubCell"/>
</dbReference>
<dbReference type="InterPro" id="IPR013087">
    <property type="entry name" value="Znf_C2H2_type"/>
</dbReference>
<keyword evidence="3" id="KW-0677">Repeat</keyword>
<reference evidence="10" key="1">
    <citation type="submission" date="2015-05" db="UniProtKB">
        <authorList>
            <consortium name="EnsemblMetazoa"/>
        </authorList>
    </citation>
    <scope>IDENTIFICATION</scope>
</reference>
<feature type="compositionally biased region" description="Low complexity" evidence="8">
    <location>
        <begin position="243"/>
        <end position="269"/>
    </location>
</feature>
<dbReference type="STRING" id="13249.T1H9Z0"/>
<evidence type="ECO:0000313" key="10">
    <source>
        <dbReference type="EnsemblMetazoa" id="RPRC000844-PA"/>
    </source>
</evidence>
<dbReference type="eggNOG" id="KOG1721">
    <property type="taxonomic scope" value="Eukaryota"/>
</dbReference>
<dbReference type="GO" id="GO:0008270">
    <property type="term" value="F:zinc ion binding"/>
    <property type="evidence" value="ECO:0007669"/>
    <property type="project" value="UniProtKB-KW"/>
</dbReference>
<keyword evidence="6" id="KW-0238">DNA-binding</keyword>
<feature type="domain" description="C2H2-type" evidence="9">
    <location>
        <begin position="296"/>
        <end position="323"/>
    </location>
</feature>
<keyword evidence="4" id="KW-0863">Zinc-finger</keyword>
<evidence type="ECO:0000256" key="4">
    <source>
        <dbReference type="ARBA" id="ARBA00022771"/>
    </source>
</evidence>
<dbReference type="GO" id="GO:0003677">
    <property type="term" value="F:DNA binding"/>
    <property type="evidence" value="ECO:0007669"/>
    <property type="project" value="UniProtKB-KW"/>
</dbReference>